<feature type="compositionally biased region" description="Basic and acidic residues" evidence="4">
    <location>
        <begin position="102"/>
        <end position="112"/>
    </location>
</feature>
<evidence type="ECO:0000256" key="2">
    <source>
        <dbReference type="ARBA" id="ARBA00023274"/>
    </source>
</evidence>
<dbReference type="GO" id="GO:0006412">
    <property type="term" value="P:translation"/>
    <property type="evidence" value="ECO:0007669"/>
    <property type="project" value="UniProtKB-UniRule"/>
</dbReference>
<dbReference type="InterPro" id="IPR023803">
    <property type="entry name" value="Ribosomal_bS16_dom_sf"/>
</dbReference>
<proteinExistence type="inferred from homology"/>
<dbReference type="EMBL" id="SEOL01000001">
    <property type="protein sequence ID" value="MBL0848647.1"/>
    <property type="molecule type" value="Genomic_DNA"/>
</dbReference>
<keyword evidence="1 3" id="KW-0689">Ribosomal protein</keyword>
<protein>
    <recommendedName>
        <fullName evidence="3">Small ribosomal subunit protein bS16</fullName>
    </recommendedName>
</protein>
<dbReference type="SUPFAM" id="SSF54565">
    <property type="entry name" value="Ribosomal protein S16"/>
    <property type="match status" value="1"/>
</dbReference>
<dbReference type="Proteomes" id="UP000736856">
    <property type="component" value="Unassembled WGS sequence"/>
</dbReference>
<dbReference type="InterPro" id="IPR000307">
    <property type="entry name" value="Ribosomal_bS16"/>
</dbReference>
<dbReference type="PANTHER" id="PTHR12919:SF20">
    <property type="entry name" value="SMALL RIBOSOMAL SUBUNIT PROTEIN BS16M"/>
    <property type="match status" value="1"/>
</dbReference>
<gene>
    <name evidence="3" type="primary">rpsP</name>
    <name evidence="5" type="ORF">EU981_00870</name>
</gene>
<evidence type="ECO:0000256" key="3">
    <source>
        <dbReference type="HAMAP-Rule" id="MF_00385"/>
    </source>
</evidence>
<organism evidence="5 6">
    <name type="scientific">Candidatus Liberibacter ctenarytainae</name>
    <dbReference type="NCBI Taxonomy" id="2020335"/>
    <lineage>
        <taxon>Bacteria</taxon>
        <taxon>Pseudomonadati</taxon>
        <taxon>Pseudomonadota</taxon>
        <taxon>Alphaproteobacteria</taxon>
        <taxon>Hyphomicrobiales</taxon>
        <taxon>Rhizobiaceae</taxon>
        <taxon>Liberibacter</taxon>
    </lineage>
</organism>
<dbReference type="Pfam" id="PF00886">
    <property type="entry name" value="Ribosomal_S16"/>
    <property type="match status" value="1"/>
</dbReference>
<comment type="similarity">
    <text evidence="3">Belongs to the bacterial ribosomal protein bS16 family.</text>
</comment>
<name>A0A937AJ36_9HYPH</name>
<evidence type="ECO:0000313" key="5">
    <source>
        <dbReference type="EMBL" id="MBL0848647.1"/>
    </source>
</evidence>
<sequence>MALKIRLSCGGSKSKHHYHIVVANSRSPRDGRFIEKLGTWSPTLEKENPARFIMDFERIQHWISKGAQPTDRILFFMDKAGLVKRPEKNNPKKSQPKKKALARLEAKRKEEAQAPVIS</sequence>
<dbReference type="HAMAP" id="MF_00385">
    <property type="entry name" value="Ribosomal_bS16"/>
    <property type="match status" value="1"/>
</dbReference>
<dbReference type="Gene3D" id="3.30.1320.10">
    <property type="match status" value="1"/>
</dbReference>
<accession>A0A937AJ36</accession>
<evidence type="ECO:0000256" key="4">
    <source>
        <dbReference type="SAM" id="MobiDB-lite"/>
    </source>
</evidence>
<evidence type="ECO:0000313" key="6">
    <source>
        <dbReference type="Proteomes" id="UP000736856"/>
    </source>
</evidence>
<dbReference type="GO" id="GO:0003735">
    <property type="term" value="F:structural constituent of ribosome"/>
    <property type="evidence" value="ECO:0007669"/>
    <property type="project" value="InterPro"/>
</dbReference>
<dbReference type="GO" id="GO:0005737">
    <property type="term" value="C:cytoplasm"/>
    <property type="evidence" value="ECO:0007669"/>
    <property type="project" value="UniProtKB-ARBA"/>
</dbReference>
<dbReference type="GO" id="GO:0015935">
    <property type="term" value="C:small ribosomal subunit"/>
    <property type="evidence" value="ECO:0007669"/>
    <property type="project" value="TreeGrafter"/>
</dbReference>
<evidence type="ECO:0000256" key="1">
    <source>
        <dbReference type="ARBA" id="ARBA00022980"/>
    </source>
</evidence>
<reference evidence="5" key="1">
    <citation type="submission" date="2019-02" db="EMBL/GenBank/DDBJ databases">
        <title>A novel Candidatus Liberibacter species associated with the New Zealand native fuchsia psyllid, Ctenarytaina fuchsiae.</title>
        <authorList>
            <person name="Thompson S.M."/>
            <person name="Jorgensen N."/>
            <person name="David C."/>
            <person name="Bulman S.R."/>
            <person name="Smith G.R."/>
        </authorList>
    </citation>
    <scope>NUCLEOTIDE SEQUENCE</scope>
    <source>
        <strain evidence="5">Oxford</strain>
    </source>
</reference>
<dbReference type="PANTHER" id="PTHR12919">
    <property type="entry name" value="30S RIBOSOMAL PROTEIN S16"/>
    <property type="match status" value="1"/>
</dbReference>
<dbReference type="NCBIfam" id="TIGR00002">
    <property type="entry name" value="S16"/>
    <property type="match status" value="1"/>
</dbReference>
<dbReference type="AlphaFoldDB" id="A0A937AJ36"/>
<feature type="region of interest" description="Disordered" evidence="4">
    <location>
        <begin position="84"/>
        <end position="118"/>
    </location>
</feature>
<keyword evidence="2 3" id="KW-0687">Ribonucleoprotein</keyword>
<comment type="caution">
    <text evidence="5">The sequence shown here is derived from an EMBL/GenBank/DDBJ whole genome shotgun (WGS) entry which is preliminary data.</text>
</comment>